<comment type="cofactor">
    <cofactor evidence="1">
        <name>FAD</name>
        <dbReference type="ChEBI" id="CHEBI:57692"/>
    </cofactor>
</comment>
<dbReference type="Gene3D" id="3.50.50.60">
    <property type="entry name" value="FAD/NAD(P)-binding domain"/>
    <property type="match status" value="2"/>
</dbReference>
<sequence length="462" mass="47822">MSEHFDVVVLGGGPGGYAAALFAAGAGKSVALVEEAGLGGTCLHRGCIPAKELLQSAEVFRTVKGAGAFGVEVNEPTLNLGDAQKRKSAVVARLAKGVSGLLAGRSVKIVPGRGVVSDAATRRVSVSDGSELEADALILATGSQPRFLAGIEIDGHRVLSSDHVLELTEVPGRVVIIGGGAIGVEFASMLSDFGSQVTLLEGEERIIPGTDVDVSAALARAFKKRGITTKTSVVVAGVESTADEVKVHYTDATGDHHEVADQVIVSVGRTPRTADIGLEGSGIEIDEQGHVRVDEAMRTSIAGVYAVGDIVATPQLAHVGFAEAQVAVEAITGAQVHPIDYDKVPWGIYCHPEVAFSGLTEVGARERGIDVVVGTQRFIGNSRAQILGEADGMIKVVAERGGAILGVHMVGPWVTELIGEGYLAVNFSVPLDDLSLMIHAHPTLSEVLGETLLALTGRTLHG</sequence>
<dbReference type="GO" id="GO:0005737">
    <property type="term" value="C:cytoplasm"/>
    <property type="evidence" value="ECO:0007669"/>
    <property type="project" value="UniProtKB-SubCell"/>
</dbReference>
<dbReference type="SUPFAM" id="SSF51905">
    <property type="entry name" value="FAD/NAD(P)-binding domain"/>
    <property type="match status" value="1"/>
</dbReference>
<evidence type="ECO:0000256" key="4">
    <source>
        <dbReference type="ARBA" id="ARBA00022490"/>
    </source>
</evidence>
<dbReference type="InterPro" id="IPR016156">
    <property type="entry name" value="FAD/NAD-linked_Rdtase_dimer_sf"/>
</dbReference>
<dbReference type="GO" id="GO:0006103">
    <property type="term" value="P:2-oxoglutarate metabolic process"/>
    <property type="evidence" value="ECO:0007669"/>
    <property type="project" value="TreeGrafter"/>
</dbReference>
<evidence type="ECO:0000313" key="13">
    <source>
        <dbReference type="EMBL" id="CAB4722875.1"/>
    </source>
</evidence>
<keyword evidence="8" id="KW-0520">NAD</keyword>
<dbReference type="GO" id="GO:0004148">
    <property type="term" value="F:dihydrolipoyl dehydrogenase (NADH) activity"/>
    <property type="evidence" value="ECO:0007669"/>
    <property type="project" value="InterPro"/>
</dbReference>
<dbReference type="InterPro" id="IPR036188">
    <property type="entry name" value="FAD/NAD-bd_sf"/>
</dbReference>
<dbReference type="InterPro" id="IPR050151">
    <property type="entry name" value="Class-I_Pyr_Nuc-Dis_Oxidored"/>
</dbReference>
<comment type="similarity">
    <text evidence="3">Belongs to the class-I pyridine nucleotide-disulfide oxidoreductase family.</text>
</comment>
<dbReference type="InterPro" id="IPR004099">
    <property type="entry name" value="Pyr_nucl-diS_OxRdtase_dimer"/>
</dbReference>
<gene>
    <name evidence="13" type="ORF">UFOPK2683_00769</name>
    <name evidence="14" type="ORF">UFOPK3605_00854</name>
    <name evidence="15" type="ORF">UFOPK3897_01720</name>
</gene>
<keyword evidence="4" id="KW-0963">Cytoplasm</keyword>
<dbReference type="PRINTS" id="PR00411">
    <property type="entry name" value="PNDRDTASEI"/>
</dbReference>
<name>A0A6J7NLP0_9ZZZZ</name>
<keyword evidence="5" id="KW-0285">Flavoprotein</keyword>
<accession>A0A6J7NLP0</accession>
<dbReference type="PANTHER" id="PTHR22912">
    <property type="entry name" value="DISULFIDE OXIDOREDUCTASE"/>
    <property type="match status" value="1"/>
</dbReference>
<evidence type="ECO:0000256" key="6">
    <source>
        <dbReference type="ARBA" id="ARBA00022827"/>
    </source>
</evidence>
<dbReference type="SUPFAM" id="SSF55424">
    <property type="entry name" value="FAD/NAD-linked reductases, dimerisation (C-terminal) domain"/>
    <property type="match status" value="1"/>
</dbReference>
<dbReference type="EMBL" id="CAFBMM010000037">
    <property type="protein sequence ID" value="CAB4907290.1"/>
    <property type="molecule type" value="Genomic_DNA"/>
</dbReference>
<evidence type="ECO:0000256" key="8">
    <source>
        <dbReference type="ARBA" id="ARBA00023027"/>
    </source>
</evidence>
<keyword evidence="9" id="KW-1015">Disulfide bond</keyword>
<dbReference type="FunFam" id="3.30.390.30:FF:000001">
    <property type="entry name" value="Dihydrolipoyl dehydrogenase"/>
    <property type="match status" value="1"/>
</dbReference>
<dbReference type="AlphaFoldDB" id="A0A6J7NLP0"/>
<dbReference type="PIRSF" id="PIRSF000350">
    <property type="entry name" value="Mercury_reductase_MerA"/>
    <property type="match status" value="1"/>
</dbReference>
<dbReference type="Pfam" id="PF02852">
    <property type="entry name" value="Pyr_redox_dim"/>
    <property type="match status" value="1"/>
</dbReference>
<evidence type="ECO:0000313" key="15">
    <source>
        <dbReference type="EMBL" id="CAB4990874.1"/>
    </source>
</evidence>
<dbReference type="InterPro" id="IPR001100">
    <property type="entry name" value="Pyr_nuc-diS_OxRdtase"/>
</dbReference>
<evidence type="ECO:0000256" key="3">
    <source>
        <dbReference type="ARBA" id="ARBA00007532"/>
    </source>
</evidence>
<dbReference type="PROSITE" id="PS00076">
    <property type="entry name" value="PYRIDINE_REDOX_1"/>
    <property type="match status" value="1"/>
</dbReference>
<feature type="domain" description="Pyridine nucleotide-disulphide oxidoreductase dimerisation" evidence="11">
    <location>
        <begin position="344"/>
        <end position="450"/>
    </location>
</feature>
<evidence type="ECO:0000313" key="14">
    <source>
        <dbReference type="EMBL" id="CAB4907290.1"/>
    </source>
</evidence>
<evidence type="ECO:0000256" key="7">
    <source>
        <dbReference type="ARBA" id="ARBA00023002"/>
    </source>
</evidence>
<protein>
    <submittedName>
        <fullName evidence="15">Unannotated protein</fullName>
    </submittedName>
</protein>
<dbReference type="InterPro" id="IPR006258">
    <property type="entry name" value="Lipoamide_DH"/>
</dbReference>
<dbReference type="InterPro" id="IPR012999">
    <property type="entry name" value="Pyr_OxRdtase_I_AS"/>
</dbReference>
<dbReference type="PRINTS" id="PR00368">
    <property type="entry name" value="FADPNR"/>
</dbReference>
<feature type="domain" description="FAD/NAD(P)-binding" evidence="12">
    <location>
        <begin position="5"/>
        <end position="324"/>
    </location>
</feature>
<evidence type="ECO:0000256" key="5">
    <source>
        <dbReference type="ARBA" id="ARBA00022630"/>
    </source>
</evidence>
<dbReference type="PANTHER" id="PTHR22912:SF217">
    <property type="entry name" value="DIHYDROLIPOYL DEHYDROGENASE"/>
    <property type="match status" value="1"/>
</dbReference>
<evidence type="ECO:0000256" key="10">
    <source>
        <dbReference type="ARBA" id="ARBA00023284"/>
    </source>
</evidence>
<dbReference type="EMBL" id="CAEZYK010000035">
    <property type="protein sequence ID" value="CAB4722875.1"/>
    <property type="molecule type" value="Genomic_DNA"/>
</dbReference>
<keyword evidence="7" id="KW-0560">Oxidoreductase</keyword>
<reference evidence="15" key="1">
    <citation type="submission" date="2020-05" db="EMBL/GenBank/DDBJ databases">
        <authorList>
            <person name="Chiriac C."/>
            <person name="Salcher M."/>
            <person name="Ghai R."/>
            <person name="Kavagutti S V."/>
        </authorList>
    </citation>
    <scope>NUCLEOTIDE SEQUENCE</scope>
</reference>
<evidence type="ECO:0000259" key="12">
    <source>
        <dbReference type="Pfam" id="PF07992"/>
    </source>
</evidence>
<dbReference type="EMBL" id="CAFBOF010000078">
    <property type="protein sequence ID" value="CAB4990874.1"/>
    <property type="molecule type" value="Genomic_DNA"/>
</dbReference>
<dbReference type="Pfam" id="PF07992">
    <property type="entry name" value="Pyr_redox_2"/>
    <property type="match status" value="1"/>
</dbReference>
<organism evidence="15">
    <name type="scientific">freshwater metagenome</name>
    <dbReference type="NCBI Taxonomy" id="449393"/>
    <lineage>
        <taxon>unclassified sequences</taxon>
        <taxon>metagenomes</taxon>
        <taxon>ecological metagenomes</taxon>
    </lineage>
</organism>
<comment type="subcellular location">
    <subcellularLocation>
        <location evidence="2">Cytoplasm</location>
    </subcellularLocation>
</comment>
<evidence type="ECO:0000256" key="2">
    <source>
        <dbReference type="ARBA" id="ARBA00004496"/>
    </source>
</evidence>
<keyword evidence="6" id="KW-0274">FAD</keyword>
<evidence type="ECO:0000256" key="1">
    <source>
        <dbReference type="ARBA" id="ARBA00001974"/>
    </source>
</evidence>
<dbReference type="GO" id="GO:0050660">
    <property type="term" value="F:flavin adenine dinucleotide binding"/>
    <property type="evidence" value="ECO:0007669"/>
    <property type="project" value="InterPro"/>
</dbReference>
<proteinExistence type="inferred from homology"/>
<dbReference type="NCBIfam" id="TIGR01350">
    <property type="entry name" value="lipoamide_DH"/>
    <property type="match status" value="1"/>
</dbReference>
<evidence type="ECO:0000256" key="9">
    <source>
        <dbReference type="ARBA" id="ARBA00023157"/>
    </source>
</evidence>
<keyword evidence="10" id="KW-0676">Redox-active center</keyword>
<dbReference type="InterPro" id="IPR023753">
    <property type="entry name" value="FAD/NAD-binding_dom"/>
</dbReference>
<evidence type="ECO:0000259" key="11">
    <source>
        <dbReference type="Pfam" id="PF02852"/>
    </source>
</evidence>
<dbReference type="Gene3D" id="3.30.390.30">
    <property type="match status" value="1"/>
</dbReference>